<feature type="compositionally biased region" description="Polar residues" evidence="1">
    <location>
        <begin position="689"/>
        <end position="699"/>
    </location>
</feature>
<name>A0ABQ8K755_9APHY</name>
<feature type="compositionally biased region" description="Basic and acidic residues" evidence="1">
    <location>
        <begin position="178"/>
        <end position="191"/>
    </location>
</feature>
<proteinExistence type="predicted"/>
<keyword evidence="3" id="KW-1185">Reference proteome</keyword>
<dbReference type="Proteomes" id="UP000814176">
    <property type="component" value="Unassembled WGS sequence"/>
</dbReference>
<dbReference type="EMBL" id="JADCUA010000020">
    <property type="protein sequence ID" value="KAH9833096.1"/>
    <property type="molecule type" value="Genomic_DNA"/>
</dbReference>
<feature type="compositionally biased region" description="Polar residues" evidence="1">
    <location>
        <begin position="656"/>
        <end position="679"/>
    </location>
</feature>
<feature type="compositionally biased region" description="Low complexity" evidence="1">
    <location>
        <begin position="739"/>
        <end position="753"/>
    </location>
</feature>
<feature type="region of interest" description="Disordered" evidence="1">
    <location>
        <begin position="624"/>
        <end position="788"/>
    </location>
</feature>
<feature type="region of interest" description="Disordered" evidence="1">
    <location>
        <begin position="273"/>
        <end position="523"/>
    </location>
</feature>
<feature type="region of interest" description="Disordered" evidence="1">
    <location>
        <begin position="55"/>
        <end position="261"/>
    </location>
</feature>
<feature type="compositionally biased region" description="Basic and acidic residues" evidence="1">
    <location>
        <begin position="491"/>
        <end position="505"/>
    </location>
</feature>
<reference evidence="2 3" key="1">
    <citation type="journal article" date="2021" name="Environ. Microbiol.">
        <title>Gene family expansions and transcriptome signatures uncover fungal adaptations to wood decay.</title>
        <authorList>
            <person name="Hage H."/>
            <person name="Miyauchi S."/>
            <person name="Viragh M."/>
            <person name="Drula E."/>
            <person name="Min B."/>
            <person name="Chaduli D."/>
            <person name="Navarro D."/>
            <person name="Favel A."/>
            <person name="Norest M."/>
            <person name="Lesage-Meessen L."/>
            <person name="Balint B."/>
            <person name="Merenyi Z."/>
            <person name="de Eugenio L."/>
            <person name="Morin E."/>
            <person name="Martinez A.T."/>
            <person name="Baldrian P."/>
            <person name="Stursova M."/>
            <person name="Martinez M.J."/>
            <person name="Novotny C."/>
            <person name="Magnuson J.K."/>
            <person name="Spatafora J.W."/>
            <person name="Maurice S."/>
            <person name="Pangilinan J."/>
            <person name="Andreopoulos W."/>
            <person name="LaButti K."/>
            <person name="Hundley H."/>
            <person name="Na H."/>
            <person name="Kuo A."/>
            <person name="Barry K."/>
            <person name="Lipzen A."/>
            <person name="Henrissat B."/>
            <person name="Riley R."/>
            <person name="Ahrendt S."/>
            <person name="Nagy L.G."/>
            <person name="Grigoriev I.V."/>
            <person name="Martin F."/>
            <person name="Rosso M.N."/>
        </authorList>
    </citation>
    <scope>NUCLEOTIDE SEQUENCE [LARGE SCALE GENOMIC DNA]</scope>
    <source>
        <strain evidence="2 3">CIRM-BRFM 1785</strain>
    </source>
</reference>
<comment type="caution">
    <text evidence="2">The sequence shown here is derived from an EMBL/GenBank/DDBJ whole genome shotgun (WGS) entry which is preliminary data.</text>
</comment>
<protein>
    <submittedName>
        <fullName evidence="2">Uncharacterized protein</fullName>
    </submittedName>
</protein>
<gene>
    <name evidence="2" type="ORF">C8Q71DRAFT_860848</name>
</gene>
<sequence length="1108" mass="122586">MKTNDDPETIRHAEALKSQQYTFRAEPQLIPLPELDAPYDSREAIEVRILDIPAIGEGEECTKKVSTDTEEAKTHGPDTLRAEEGRADAAGRKEKQHDNPAEWEDGKQPDPPSDRIRDRSTPQRKKNSQSGMTPDEPKKGAPEVPTSNNHNATLQTDIPEEKSQPKQSNRRRSTSHVGRSEHRVRTSKIEMENSPIRMSPSNAKATSDDKGPTTNSRPPSPTPLERLRAASLVRHPGHRINAEPNVPSPSTNPWSASRPISPVERSGISFAQMAARPPSPPAGATNMPVNMPQVTEQNEDEAQQVVEQSPQGETADVGGHEGEETDQANTEPTNVPATAATSRAGRSKKNKGKGRAKKAKTALVVERTAANEATPSATTNETTPTVESTDGTPTKEATPVTNEATPKSITDKVTQNSNTKTAARAPQPGGTENILRRNARLISEARKRRRILTDVGGQEDSPGTANREQEQASPPPRMYIEQLACTPPNYPEHHWPGTPPDRRGMTDPPAQTSSDKDQDGDVRMYDMELDPDYDSEYEYANETERRQRIAGMNPATIARTLRARPVAQSEPSHTQYGLVTPSSSASRVGNTNHNATAGPSRQQEVNAQEDEWYEEDDHDIEDMYYEGTPTPSYHRTTRQDDPSRSAPAIRARQNAVPRQSTSETAGQANPTRATGNEYQRAQRDDERNNTQTHQNNVDTTPHIDTEGRNAPRTRYQIPRRQPPAGMTIPAPGHTGNAYANPPQQMGGQAAPGQGSHGHTNGHHALPNGPIAPMHVPHVHAPQTQEPADGWRRVQGRDFYSRFVNTRRTQVIDWSSDNQPHVHAHVAGHGTNDEGHVGRTLAIQEVLRERGMPHARITPAVPAIPQRQHNVAPYYYHIGNITQAQADELVREHWVSTANITVGFELPNHEPPTLIGFFRHPERVAELTDEALADGFRTGFNDQDLLRFTLETIDRDIRAGGRWRHVPVDEAFQQIRRSVRVRLLRRIHQGHPDPIAALYIESPTADPGDWNAFRERVRQHIFGSSRSGPPEILWETFLCGICHSADHPTGLCYLPNVPEQPRKNTLGVTQLLQLMDAVAEEAAKDVGDAVEDVAVEMMPSSLLQLKDYE</sequence>
<feature type="compositionally biased region" description="Basic and acidic residues" evidence="1">
    <location>
        <begin position="60"/>
        <end position="121"/>
    </location>
</feature>
<feature type="compositionally biased region" description="Low complexity" evidence="1">
    <location>
        <begin position="368"/>
        <end position="389"/>
    </location>
</feature>
<feature type="compositionally biased region" description="Polar residues" evidence="1">
    <location>
        <begin position="569"/>
        <end position="606"/>
    </location>
</feature>
<feature type="compositionally biased region" description="Basic residues" evidence="1">
    <location>
        <begin position="345"/>
        <end position="360"/>
    </location>
</feature>
<dbReference type="RefSeq" id="XP_047775862.1">
    <property type="nucleotide sequence ID" value="XM_047927833.1"/>
</dbReference>
<feature type="compositionally biased region" description="Polar residues" evidence="1">
    <location>
        <begin position="327"/>
        <end position="341"/>
    </location>
</feature>
<feature type="region of interest" description="Disordered" evidence="1">
    <location>
        <begin position="564"/>
        <end position="610"/>
    </location>
</feature>
<feature type="compositionally biased region" description="Polar residues" evidence="1">
    <location>
        <begin position="145"/>
        <end position="156"/>
    </location>
</feature>
<accession>A0ABQ8K755</accession>
<evidence type="ECO:0000313" key="3">
    <source>
        <dbReference type="Proteomes" id="UP000814176"/>
    </source>
</evidence>
<evidence type="ECO:0000313" key="2">
    <source>
        <dbReference type="EMBL" id="KAH9833096.1"/>
    </source>
</evidence>
<feature type="compositionally biased region" description="Basic and acidic residues" evidence="1">
    <location>
        <begin position="514"/>
        <end position="523"/>
    </location>
</feature>
<feature type="compositionally biased region" description="Polar residues" evidence="1">
    <location>
        <begin position="399"/>
        <end position="421"/>
    </location>
</feature>
<dbReference type="GeneID" id="72008565"/>
<organism evidence="2 3">
    <name type="scientific">Rhodofomes roseus</name>
    <dbReference type="NCBI Taxonomy" id="34475"/>
    <lineage>
        <taxon>Eukaryota</taxon>
        <taxon>Fungi</taxon>
        <taxon>Dikarya</taxon>
        <taxon>Basidiomycota</taxon>
        <taxon>Agaricomycotina</taxon>
        <taxon>Agaricomycetes</taxon>
        <taxon>Polyporales</taxon>
        <taxon>Rhodofomes</taxon>
    </lineage>
</organism>
<evidence type="ECO:0000256" key="1">
    <source>
        <dbReference type="SAM" id="MobiDB-lite"/>
    </source>
</evidence>